<gene>
    <name evidence="1" type="ORF">GPA22_19700</name>
</gene>
<proteinExistence type="predicted"/>
<accession>A0ABX1Q2K6</accession>
<dbReference type="InterPro" id="IPR026365">
    <property type="entry name" value="BcepMu_gp16"/>
</dbReference>
<dbReference type="NCBIfam" id="TIGR04111">
    <property type="entry name" value="BcepMu_gp16"/>
    <property type="match status" value="1"/>
</dbReference>
<dbReference type="Proteomes" id="UP000623795">
    <property type="component" value="Unassembled WGS sequence"/>
</dbReference>
<name>A0ABX1Q2K6_9RHOO</name>
<dbReference type="EMBL" id="WTVN01000042">
    <property type="protein sequence ID" value="NMG45946.1"/>
    <property type="molecule type" value="Genomic_DNA"/>
</dbReference>
<protein>
    <submittedName>
        <fullName evidence="1">DNA-binding protein</fullName>
    </submittedName>
</protein>
<dbReference type="RefSeq" id="WP_169257778.1">
    <property type="nucleotide sequence ID" value="NZ_WTVN01000042.1"/>
</dbReference>
<evidence type="ECO:0000313" key="2">
    <source>
        <dbReference type="Proteomes" id="UP000623795"/>
    </source>
</evidence>
<sequence length="72" mass="7933">MGQQLKTAEEVRVDFERRGINVTQWARDRGLTRQAVFAVLGGKTKGKRGDAHKAAVLLGIKDGVIDAENEQQ</sequence>
<organism evidence="1 2">
    <name type="scientific">Aromatoleum toluvorans</name>
    <dbReference type="NCBI Taxonomy" id="92002"/>
    <lineage>
        <taxon>Bacteria</taxon>
        <taxon>Pseudomonadati</taxon>
        <taxon>Pseudomonadota</taxon>
        <taxon>Betaproteobacteria</taxon>
        <taxon>Rhodocyclales</taxon>
        <taxon>Rhodocyclaceae</taxon>
        <taxon>Aromatoleum</taxon>
    </lineage>
</organism>
<evidence type="ECO:0000313" key="1">
    <source>
        <dbReference type="EMBL" id="NMG45946.1"/>
    </source>
</evidence>
<comment type="caution">
    <text evidence="1">The sequence shown here is derived from an EMBL/GenBank/DDBJ whole genome shotgun (WGS) entry which is preliminary data.</text>
</comment>
<keyword evidence="2" id="KW-1185">Reference proteome</keyword>
<reference evidence="1 2" key="1">
    <citation type="submission" date="2019-12" db="EMBL/GenBank/DDBJ databases">
        <title>Comparative genomics gives insights into the taxonomy of the Azoarcus-Aromatoleum group and reveals separate origins of nif in the plant-associated Azoarcus and non-plant-associated Aromatoleum sub-groups.</title>
        <authorList>
            <person name="Lafos M."/>
            <person name="Maluk M."/>
            <person name="Batista M."/>
            <person name="Junghare M."/>
            <person name="Carmona M."/>
            <person name="Faoro H."/>
            <person name="Cruz L.M."/>
            <person name="Battistoni F."/>
            <person name="De Souza E."/>
            <person name="Pedrosa F."/>
            <person name="Chen W.-M."/>
            <person name="Poole P.S."/>
            <person name="Dixon R.A."/>
            <person name="James E.K."/>
        </authorList>
    </citation>
    <scope>NUCLEOTIDE SEQUENCE [LARGE SCALE GENOMIC DNA]</scope>
    <source>
        <strain evidence="1 2">Td21</strain>
    </source>
</reference>
<keyword evidence="1" id="KW-0238">DNA-binding</keyword>
<dbReference type="GO" id="GO:0003677">
    <property type="term" value="F:DNA binding"/>
    <property type="evidence" value="ECO:0007669"/>
    <property type="project" value="UniProtKB-KW"/>
</dbReference>